<accession>A0A9Q0BUA9</accession>
<gene>
    <name evidence="2" type="ORF">M5D96_000224</name>
</gene>
<dbReference type="EMBL" id="JAMKOV010000001">
    <property type="protein sequence ID" value="KAI8044074.1"/>
    <property type="molecule type" value="Genomic_DNA"/>
</dbReference>
<dbReference type="Proteomes" id="UP001059596">
    <property type="component" value="Chromosome 3R"/>
</dbReference>
<evidence type="ECO:0000313" key="3">
    <source>
        <dbReference type="Proteomes" id="UP001059596"/>
    </source>
</evidence>
<sequence>MLIRNSLVALLIMYYLGCQVAANGDFPVLPEPQCSDCQHIQSKCTISKSGVFCTNNTDKINIHFSKGKADQNLDLDACVPEKYAIKGPILDWCCFWTPKLGCQQLAGTLYQNHSDCGICRHSCVCDEDKDNGVVRLSPTRWGALLGFVALLPWICLQS</sequence>
<evidence type="ECO:0000313" key="2">
    <source>
        <dbReference type="EMBL" id="KAI8044074.1"/>
    </source>
</evidence>
<organism evidence="2 3">
    <name type="scientific">Drosophila gunungcola</name>
    <name type="common">fruit fly</name>
    <dbReference type="NCBI Taxonomy" id="103775"/>
    <lineage>
        <taxon>Eukaryota</taxon>
        <taxon>Metazoa</taxon>
        <taxon>Ecdysozoa</taxon>
        <taxon>Arthropoda</taxon>
        <taxon>Hexapoda</taxon>
        <taxon>Insecta</taxon>
        <taxon>Pterygota</taxon>
        <taxon>Neoptera</taxon>
        <taxon>Endopterygota</taxon>
        <taxon>Diptera</taxon>
        <taxon>Brachycera</taxon>
        <taxon>Muscomorpha</taxon>
        <taxon>Ephydroidea</taxon>
        <taxon>Drosophilidae</taxon>
        <taxon>Drosophila</taxon>
        <taxon>Sophophora</taxon>
    </lineage>
</organism>
<evidence type="ECO:0000256" key="1">
    <source>
        <dbReference type="SAM" id="SignalP"/>
    </source>
</evidence>
<name>A0A9Q0BUA9_9MUSC</name>
<proteinExistence type="predicted"/>
<reference evidence="2" key="1">
    <citation type="journal article" date="2023" name="Genome Biol. Evol.">
        <title>Long-read-based Genome Assembly of Drosophila gunungcola Reveals Fewer Chemosensory Genes in Flower-breeding Species.</title>
        <authorList>
            <person name="Negi A."/>
            <person name="Liao B.Y."/>
            <person name="Yeh S.D."/>
        </authorList>
    </citation>
    <scope>NUCLEOTIDE SEQUENCE</scope>
    <source>
        <strain evidence="2">Sukarami</strain>
    </source>
</reference>
<feature type="signal peptide" evidence="1">
    <location>
        <begin position="1"/>
        <end position="22"/>
    </location>
</feature>
<comment type="caution">
    <text evidence="2">The sequence shown here is derived from an EMBL/GenBank/DDBJ whole genome shotgun (WGS) entry which is preliminary data.</text>
</comment>
<keyword evidence="1" id="KW-0732">Signal</keyword>
<dbReference type="OrthoDB" id="7827013at2759"/>
<protein>
    <submittedName>
        <fullName evidence="2">Uncharacterized protein</fullName>
    </submittedName>
</protein>
<feature type="chain" id="PRO_5040418997" evidence="1">
    <location>
        <begin position="23"/>
        <end position="158"/>
    </location>
</feature>
<dbReference type="AlphaFoldDB" id="A0A9Q0BUA9"/>
<keyword evidence="3" id="KW-1185">Reference proteome</keyword>